<sequence>MTVPPLDAEIASGLRLRTLTPDDASLLVEATATEPGRAVWGPYPVGPYTPAEAREALQAWTGDQTSFALLDDTRLLAAFGLMREADDIAELAYWVPPPHRRHGYATRGLRFLAEWSLSAGGLRRVWLEIEPANTASRSVADGAGFRYERRIRDHCRNPETGAPHDCLIYAKP</sequence>
<evidence type="ECO:0000313" key="3">
    <source>
        <dbReference type="Proteomes" id="UP001597183"/>
    </source>
</evidence>
<proteinExistence type="predicted"/>
<dbReference type="PANTHER" id="PTHR43441">
    <property type="entry name" value="RIBOSOMAL-PROTEIN-SERINE ACETYLTRANSFERASE"/>
    <property type="match status" value="1"/>
</dbReference>
<keyword evidence="3" id="KW-1185">Reference proteome</keyword>
<dbReference type="SUPFAM" id="SSF55729">
    <property type="entry name" value="Acyl-CoA N-acyltransferases (Nat)"/>
    <property type="match status" value="1"/>
</dbReference>
<accession>A0ABW4A5S3</accession>
<dbReference type="EMBL" id="JBHTMK010000012">
    <property type="protein sequence ID" value="MFD1365580.1"/>
    <property type="molecule type" value="Genomic_DNA"/>
</dbReference>
<dbReference type="Pfam" id="PF13302">
    <property type="entry name" value="Acetyltransf_3"/>
    <property type="match status" value="1"/>
</dbReference>
<dbReference type="RefSeq" id="WP_317792886.1">
    <property type="nucleotide sequence ID" value="NZ_AP028461.1"/>
</dbReference>
<feature type="domain" description="N-acetyltransferase" evidence="1">
    <location>
        <begin position="14"/>
        <end position="172"/>
    </location>
</feature>
<dbReference type="CDD" id="cd04301">
    <property type="entry name" value="NAT_SF"/>
    <property type="match status" value="1"/>
</dbReference>
<dbReference type="Proteomes" id="UP001597183">
    <property type="component" value="Unassembled WGS sequence"/>
</dbReference>
<keyword evidence="2" id="KW-0808">Transferase</keyword>
<keyword evidence="2" id="KW-0012">Acyltransferase</keyword>
<reference evidence="3" key="1">
    <citation type="journal article" date="2019" name="Int. J. Syst. Evol. Microbiol.">
        <title>The Global Catalogue of Microorganisms (GCM) 10K type strain sequencing project: providing services to taxonomists for standard genome sequencing and annotation.</title>
        <authorList>
            <consortium name="The Broad Institute Genomics Platform"/>
            <consortium name="The Broad Institute Genome Sequencing Center for Infectious Disease"/>
            <person name="Wu L."/>
            <person name="Ma J."/>
        </authorList>
    </citation>
    <scope>NUCLEOTIDE SEQUENCE [LARGE SCALE GENOMIC DNA]</scope>
    <source>
        <strain evidence="3">CCM 7526</strain>
    </source>
</reference>
<dbReference type="GO" id="GO:0016746">
    <property type="term" value="F:acyltransferase activity"/>
    <property type="evidence" value="ECO:0007669"/>
    <property type="project" value="UniProtKB-KW"/>
</dbReference>
<dbReference type="EC" id="2.3.-.-" evidence="2"/>
<gene>
    <name evidence="2" type="ORF">ACFQ5G_09530</name>
</gene>
<dbReference type="InterPro" id="IPR016181">
    <property type="entry name" value="Acyl_CoA_acyltransferase"/>
</dbReference>
<dbReference type="InterPro" id="IPR051908">
    <property type="entry name" value="Ribosomal_N-acetyltransferase"/>
</dbReference>
<dbReference type="PANTHER" id="PTHR43441:SF6">
    <property type="entry name" value="N-ACETYLTRANSFERASE DOMAIN-CONTAINING PROTEIN"/>
    <property type="match status" value="1"/>
</dbReference>
<dbReference type="InterPro" id="IPR000182">
    <property type="entry name" value="GNAT_dom"/>
</dbReference>
<evidence type="ECO:0000313" key="2">
    <source>
        <dbReference type="EMBL" id="MFD1365580.1"/>
    </source>
</evidence>
<dbReference type="Gene3D" id="3.40.630.30">
    <property type="match status" value="1"/>
</dbReference>
<organism evidence="2 3">
    <name type="scientific">Actinoplanes sichuanensis</name>
    <dbReference type="NCBI Taxonomy" id="512349"/>
    <lineage>
        <taxon>Bacteria</taxon>
        <taxon>Bacillati</taxon>
        <taxon>Actinomycetota</taxon>
        <taxon>Actinomycetes</taxon>
        <taxon>Micromonosporales</taxon>
        <taxon>Micromonosporaceae</taxon>
        <taxon>Actinoplanes</taxon>
    </lineage>
</organism>
<name>A0ABW4A5S3_9ACTN</name>
<comment type="caution">
    <text evidence="2">The sequence shown here is derived from an EMBL/GenBank/DDBJ whole genome shotgun (WGS) entry which is preliminary data.</text>
</comment>
<dbReference type="PROSITE" id="PS51186">
    <property type="entry name" value="GNAT"/>
    <property type="match status" value="1"/>
</dbReference>
<evidence type="ECO:0000259" key="1">
    <source>
        <dbReference type="PROSITE" id="PS51186"/>
    </source>
</evidence>
<protein>
    <submittedName>
        <fullName evidence="2">GNAT family N-acetyltransferase</fullName>
        <ecNumber evidence="2">2.3.-.-</ecNumber>
    </submittedName>
</protein>